<name>A0ABP8ZK77_9ACTN</name>
<evidence type="ECO:0000259" key="2">
    <source>
        <dbReference type="Pfam" id="PF13672"/>
    </source>
</evidence>
<accession>A0ABP8ZK77</accession>
<protein>
    <recommendedName>
        <fullName evidence="2">PPM-type phosphatase domain-containing protein</fullName>
    </recommendedName>
</protein>
<reference evidence="4" key="1">
    <citation type="journal article" date="2019" name="Int. J. Syst. Evol. Microbiol.">
        <title>The Global Catalogue of Microorganisms (GCM) 10K type strain sequencing project: providing services to taxonomists for standard genome sequencing and annotation.</title>
        <authorList>
            <consortium name="The Broad Institute Genomics Platform"/>
            <consortium name="The Broad Institute Genome Sequencing Center for Infectious Disease"/>
            <person name="Wu L."/>
            <person name="Ma J."/>
        </authorList>
    </citation>
    <scope>NUCLEOTIDE SEQUENCE [LARGE SCALE GENOMIC DNA]</scope>
    <source>
        <strain evidence="4">JCM 18077</strain>
    </source>
</reference>
<dbReference type="SUPFAM" id="SSF81606">
    <property type="entry name" value="PP2C-like"/>
    <property type="match status" value="1"/>
</dbReference>
<dbReference type="Pfam" id="PF13672">
    <property type="entry name" value="PP2C_2"/>
    <property type="match status" value="1"/>
</dbReference>
<proteinExistence type="predicted"/>
<evidence type="ECO:0000313" key="3">
    <source>
        <dbReference type="EMBL" id="GAA4758338.1"/>
    </source>
</evidence>
<dbReference type="EMBL" id="BAABIE010000022">
    <property type="protein sequence ID" value="GAA4758338.1"/>
    <property type="molecule type" value="Genomic_DNA"/>
</dbReference>
<dbReference type="Gene3D" id="3.60.40.10">
    <property type="entry name" value="PPM-type phosphatase domain"/>
    <property type="match status" value="1"/>
</dbReference>
<dbReference type="InterPro" id="IPR036457">
    <property type="entry name" value="PPM-type-like_dom_sf"/>
</dbReference>
<gene>
    <name evidence="3" type="ORF">GCM10023217_33500</name>
</gene>
<feature type="compositionally biased region" description="Low complexity" evidence="1">
    <location>
        <begin position="29"/>
        <end position="38"/>
    </location>
</feature>
<dbReference type="RefSeq" id="WP_345314378.1">
    <property type="nucleotide sequence ID" value="NZ_BAABIE010000022.1"/>
</dbReference>
<keyword evidence="4" id="KW-1185">Reference proteome</keyword>
<dbReference type="InterPro" id="IPR001932">
    <property type="entry name" value="PPM-type_phosphatase-like_dom"/>
</dbReference>
<feature type="region of interest" description="Disordered" evidence="1">
    <location>
        <begin position="23"/>
        <end position="60"/>
    </location>
</feature>
<comment type="caution">
    <text evidence="3">The sequence shown here is derived from an EMBL/GenBank/DDBJ whole genome shotgun (WGS) entry which is preliminary data.</text>
</comment>
<sequence>MTPHSFDPDADLDPFAAIPLSHEAPALPVAPESADPASAPTPAPVDPPATALHPEPGVHPVESERKWIHLDPADGHVLTEISTGHYSGRPHVASDPHLDGLDHVRPTAIGSIRGGVPSDAAANSGYVNHSVAVGAVSLRGISHYRELRPAVRQDAYSVGHTADWVIVAVGDGVSQGPLSHLAAERAVSEAFLIMRDFLAASGGVPPTTQQWIDICEECRSTVEKFARQVLAPPGSSQAAQEADLTAVARKMSTTLDIALVATAPDSTGRYPFVHASMAGDGSSFLLDRDRGWAAVRDGKPSKAHAPADFAVVPLPQEPEHPPTISRGTLRPGQAFVLVTDGFGDMLSGGATMPAYYLHRELSAGPIDVAQLIRVASLMNPVGDDDRTAVVVWTVP</sequence>
<evidence type="ECO:0000313" key="4">
    <source>
        <dbReference type="Proteomes" id="UP001500822"/>
    </source>
</evidence>
<organism evidence="3 4">
    <name type="scientific">Gordonia alkaliphila</name>
    <dbReference type="NCBI Taxonomy" id="1053547"/>
    <lineage>
        <taxon>Bacteria</taxon>
        <taxon>Bacillati</taxon>
        <taxon>Actinomycetota</taxon>
        <taxon>Actinomycetes</taxon>
        <taxon>Mycobacteriales</taxon>
        <taxon>Gordoniaceae</taxon>
        <taxon>Gordonia</taxon>
    </lineage>
</organism>
<feature type="domain" description="PPM-type phosphatase" evidence="2">
    <location>
        <begin position="140"/>
        <end position="350"/>
    </location>
</feature>
<dbReference type="Proteomes" id="UP001500822">
    <property type="component" value="Unassembled WGS sequence"/>
</dbReference>
<evidence type="ECO:0000256" key="1">
    <source>
        <dbReference type="SAM" id="MobiDB-lite"/>
    </source>
</evidence>